<name>A0A1J5R9G8_9ZZZZ</name>
<dbReference type="EMBL" id="MLJW01000487">
    <property type="protein sequence ID" value="OIQ86315.1"/>
    <property type="molecule type" value="Genomic_DNA"/>
</dbReference>
<accession>A0A1J5R9G8</accession>
<sequence>MKNGDIDAMVKSSITRILSLAVAGTFASSTAFADDHSFFTNWLDNVSQTQEIQPHWMTPLVTVTPRLEQEFRFDASHADKPKGVKLDNYGGGKGLELIPSENTEIIIGMPAYQDQSTPKASTTGTGWGDENLLLKYRIVSANEEHGNYIVSAFIGVSLPTGSNLFTSHHTIITPTLAAGKGWGDRDTGVDVQSTLGISLPTAGADGPLGLGRPLTWNTALQGHMGKFWPEIETGYTHWYDGALAGKNQLIVTYGTTLGRFEIEKRVKAIVGVGYQTVQGTREVNLNHGILATLRITF</sequence>
<comment type="caution">
    <text evidence="1">The sequence shown here is derived from an EMBL/GenBank/DDBJ whole genome shotgun (WGS) entry which is preliminary data.</text>
</comment>
<organism evidence="1">
    <name type="scientific">mine drainage metagenome</name>
    <dbReference type="NCBI Taxonomy" id="410659"/>
    <lineage>
        <taxon>unclassified sequences</taxon>
        <taxon>metagenomes</taxon>
        <taxon>ecological metagenomes</taxon>
    </lineage>
</organism>
<evidence type="ECO:0000313" key="1">
    <source>
        <dbReference type="EMBL" id="OIQ86315.1"/>
    </source>
</evidence>
<reference evidence="1" key="1">
    <citation type="submission" date="2016-10" db="EMBL/GenBank/DDBJ databases">
        <title>Sequence of Gallionella enrichment culture.</title>
        <authorList>
            <person name="Poehlein A."/>
            <person name="Muehling M."/>
            <person name="Daniel R."/>
        </authorList>
    </citation>
    <scope>NUCLEOTIDE SEQUENCE</scope>
</reference>
<gene>
    <name evidence="1" type="ORF">GALL_318190</name>
</gene>
<protein>
    <submittedName>
        <fullName evidence="1">Uncharacterized protein</fullName>
    </submittedName>
</protein>
<dbReference type="AlphaFoldDB" id="A0A1J5R9G8"/>
<proteinExistence type="predicted"/>